<dbReference type="Pfam" id="PF07927">
    <property type="entry name" value="HicA_toxin"/>
    <property type="match status" value="1"/>
</dbReference>
<accession>A0A7Y7XGM1</accession>
<gene>
    <name evidence="1" type="ORF">HX882_21245</name>
</gene>
<dbReference type="RefSeq" id="WP_177097630.1">
    <property type="nucleotide sequence ID" value="NZ_JACAOS010000021.1"/>
</dbReference>
<protein>
    <submittedName>
        <fullName evidence="1">Type II toxin-antitoxin system HicA family toxin</fullName>
    </submittedName>
</protein>
<dbReference type="InterPro" id="IPR012933">
    <property type="entry name" value="HicA_mRNA_interferase"/>
</dbReference>
<dbReference type="Proteomes" id="UP000539985">
    <property type="component" value="Unassembled WGS sequence"/>
</dbReference>
<reference evidence="1 2" key="1">
    <citation type="submission" date="2020-04" db="EMBL/GenBank/DDBJ databases">
        <title>Molecular characterization of pseudomonads from Agaricus bisporus reveal novel blotch 2 pathogens in Western Europe.</title>
        <authorList>
            <person name="Taparia T."/>
            <person name="Krijger M."/>
            <person name="Haynes E."/>
            <person name="Elpinstone J.G."/>
            <person name="Noble R."/>
            <person name="Van Der Wolf J."/>
        </authorList>
    </citation>
    <scope>NUCLEOTIDE SEQUENCE [LARGE SCALE GENOMIC DNA]</scope>
    <source>
        <strain evidence="1 2">H7001</strain>
    </source>
</reference>
<dbReference type="GO" id="GO:0003729">
    <property type="term" value="F:mRNA binding"/>
    <property type="evidence" value="ECO:0007669"/>
    <property type="project" value="InterPro"/>
</dbReference>
<evidence type="ECO:0000313" key="2">
    <source>
        <dbReference type="Proteomes" id="UP000539985"/>
    </source>
</evidence>
<dbReference type="SUPFAM" id="SSF54786">
    <property type="entry name" value="YcfA/nrd intein domain"/>
    <property type="match status" value="1"/>
</dbReference>
<sequence>MSKNEKLLAKLLNPWSSFTWTELVTLLRHLGYRPLEGSGSRVKFDNGNPQAAINLHKPHPGNELKTYIKRQVIDHLRSGGLIS</sequence>
<organism evidence="1 2">
    <name type="scientific">Pseudomonas gingeri</name>
    <dbReference type="NCBI Taxonomy" id="117681"/>
    <lineage>
        <taxon>Bacteria</taxon>
        <taxon>Pseudomonadati</taxon>
        <taxon>Pseudomonadota</taxon>
        <taxon>Gammaproteobacteria</taxon>
        <taxon>Pseudomonadales</taxon>
        <taxon>Pseudomonadaceae</taxon>
        <taxon>Pseudomonas</taxon>
    </lineage>
</organism>
<evidence type="ECO:0000313" key="1">
    <source>
        <dbReference type="EMBL" id="NWB98428.1"/>
    </source>
</evidence>
<name>A0A7Y7XGM1_9PSED</name>
<dbReference type="AlphaFoldDB" id="A0A7Y7XGM1"/>
<proteinExistence type="predicted"/>
<comment type="caution">
    <text evidence="1">The sequence shown here is derived from an EMBL/GenBank/DDBJ whole genome shotgun (WGS) entry which is preliminary data.</text>
</comment>
<dbReference type="EMBL" id="JACAQB010000010">
    <property type="protein sequence ID" value="NWB98428.1"/>
    <property type="molecule type" value="Genomic_DNA"/>
</dbReference>